<keyword evidence="2" id="KW-0479">Metal-binding</keyword>
<dbReference type="InterPro" id="IPR000917">
    <property type="entry name" value="Sulfatase_N"/>
</dbReference>
<evidence type="ECO:0000313" key="6">
    <source>
        <dbReference type="Proteomes" id="UP000605676"/>
    </source>
</evidence>
<protein>
    <submittedName>
        <fullName evidence="5">Sulfatase-like hydrolase/transferase</fullName>
    </submittedName>
</protein>
<dbReference type="RefSeq" id="WP_200463439.1">
    <property type="nucleotide sequence ID" value="NZ_JAENRR010000004.1"/>
</dbReference>
<dbReference type="SUPFAM" id="SSF53649">
    <property type="entry name" value="Alkaline phosphatase-like"/>
    <property type="match status" value="1"/>
</dbReference>
<dbReference type="Pfam" id="PF00884">
    <property type="entry name" value="Sulfatase"/>
    <property type="match status" value="1"/>
</dbReference>
<comment type="caution">
    <text evidence="5">The sequence shown here is derived from an EMBL/GenBank/DDBJ whole genome shotgun (WGS) entry which is preliminary data.</text>
</comment>
<organism evidence="5 6">
    <name type="scientific">Carboxylicivirga marina</name>
    <dbReference type="NCBI Taxonomy" id="2800988"/>
    <lineage>
        <taxon>Bacteria</taxon>
        <taxon>Pseudomonadati</taxon>
        <taxon>Bacteroidota</taxon>
        <taxon>Bacteroidia</taxon>
        <taxon>Marinilabiliales</taxon>
        <taxon>Marinilabiliaceae</taxon>
        <taxon>Carboxylicivirga</taxon>
    </lineage>
</organism>
<dbReference type="Gene3D" id="3.40.720.10">
    <property type="entry name" value="Alkaline Phosphatase, subunit A"/>
    <property type="match status" value="1"/>
</dbReference>
<dbReference type="Proteomes" id="UP000605676">
    <property type="component" value="Unassembled WGS sequence"/>
</dbReference>
<evidence type="ECO:0000256" key="1">
    <source>
        <dbReference type="ARBA" id="ARBA00008779"/>
    </source>
</evidence>
<dbReference type="PANTHER" id="PTHR45953">
    <property type="entry name" value="IDURONATE 2-SULFATASE"/>
    <property type="match status" value="1"/>
</dbReference>
<evidence type="ECO:0000313" key="5">
    <source>
        <dbReference type="EMBL" id="MBK3516206.1"/>
    </source>
</evidence>
<name>A0ABS1HEZ6_9BACT</name>
<gene>
    <name evidence="5" type="ORF">JIV24_02560</name>
</gene>
<evidence type="ECO:0000256" key="3">
    <source>
        <dbReference type="ARBA" id="ARBA00022801"/>
    </source>
</evidence>
<feature type="domain" description="Sulfatase N-terminal" evidence="4">
    <location>
        <begin position="30"/>
        <end position="412"/>
    </location>
</feature>
<proteinExistence type="inferred from homology"/>
<dbReference type="EMBL" id="JAENRR010000004">
    <property type="protein sequence ID" value="MBK3516206.1"/>
    <property type="molecule type" value="Genomic_DNA"/>
</dbReference>
<keyword evidence="3" id="KW-0378">Hydrolase</keyword>
<sequence>MMKFVSIVVLSLVLLPGLIQAKKKKENERPNVVFIISDQHKKDALGCYGDELVITPNIDALAKEGVRLTNCYVAAPVCAPSRAALITGMYPFANGAPYHKAPMQMTNGKVKHLGSGFLRETGYHEGVTTIGAAFQANGYITASPGKMHVHGELQKNVDEDHPDGNDLGWDEINTRYYTHFPGGHYQDEVGEDAYQRYRQFKKYAKVYKGGPGHLNEKYEPTLVKKDEDNFDMVVARKSVEFIKKRGKDGENFFLHVGFEKPHPPFTTTQKYLDMYNPADFTLPETATEWHGKGKYPWLPDWIHSGWPNKYPGATKNIIASYYACVTQVDDMVGRVVNALKEEGLYDNTIIIYTTDHGEHLFEHGLRGKHCMYEDAVNVPFIISYPKAFPKAEVNDMLFSFVDVMPTLCELTGTQVPETAQGISIVDNLKNGTRLLNRPILSEYRSGNYNGFKEIKNLPSRMFRVDDYKFIYTHGIISQLYNVVEDPDELSNLVLDPAYQDMARDFCFHTLVDKPILEYQNIDLSIKYRIIKWQAFDQAESYSVYYAPENNPGAAKMMVEDLTELSYKVPKEGFYWVMAKPKYTRTSPRLGDVPVYLEEYTYQLPISDAVEFVPKNKK</sequence>
<reference evidence="5 6" key="1">
    <citation type="submission" date="2021-01" db="EMBL/GenBank/DDBJ databases">
        <title>Carboxyliciviraga sp.nov., isolated from coastal sediments.</title>
        <authorList>
            <person name="Lu D."/>
            <person name="Zhang T."/>
        </authorList>
    </citation>
    <scope>NUCLEOTIDE SEQUENCE [LARGE SCALE GENOMIC DNA]</scope>
    <source>
        <strain evidence="5 6">N1Y132</strain>
    </source>
</reference>
<evidence type="ECO:0000256" key="2">
    <source>
        <dbReference type="ARBA" id="ARBA00022723"/>
    </source>
</evidence>
<keyword evidence="6" id="KW-1185">Reference proteome</keyword>
<comment type="similarity">
    <text evidence="1">Belongs to the sulfatase family.</text>
</comment>
<evidence type="ECO:0000259" key="4">
    <source>
        <dbReference type="Pfam" id="PF00884"/>
    </source>
</evidence>
<accession>A0ABS1HEZ6</accession>
<dbReference type="PROSITE" id="PS00523">
    <property type="entry name" value="SULFATASE_1"/>
    <property type="match status" value="1"/>
</dbReference>
<dbReference type="InterPro" id="IPR024607">
    <property type="entry name" value="Sulfatase_CS"/>
</dbReference>
<dbReference type="InterPro" id="IPR017850">
    <property type="entry name" value="Alkaline_phosphatase_core_sf"/>
</dbReference>
<dbReference type="PANTHER" id="PTHR45953:SF1">
    <property type="entry name" value="IDURONATE 2-SULFATASE"/>
    <property type="match status" value="1"/>
</dbReference>